<evidence type="ECO:0000256" key="3">
    <source>
        <dbReference type="ARBA" id="ARBA00023015"/>
    </source>
</evidence>
<keyword evidence="5" id="KW-0804">Transcription</keyword>
<dbReference type="InterPro" id="IPR017930">
    <property type="entry name" value="Myb_dom"/>
</dbReference>
<accession>A0A8S9ISC7</accession>
<dbReference type="AlphaFoldDB" id="A0A8S9ISC7"/>
<keyword evidence="3" id="KW-0805">Transcription regulation</keyword>
<dbReference type="GO" id="GO:0003700">
    <property type="term" value="F:DNA-binding transcription factor activity"/>
    <property type="evidence" value="ECO:0007669"/>
    <property type="project" value="InterPro"/>
</dbReference>
<gene>
    <name evidence="9" type="ORF">F2Q70_00001151</name>
</gene>
<feature type="compositionally biased region" description="Basic and acidic residues" evidence="7">
    <location>
        <begin position="402"/>
        <end position="413"/>
    </location>
</feature>
<feature type="compositionally biased region" description="Basic and acidic residues" evidence="7">
    <location>
        <begin position="381"/>
        <end position="394"/>
    </location>
</feature>
<feature type="compositionally biased region" description="Low complexity" evidence="7">
    <location>
        <begin position="230"/>
        <end position="246"/>
    </location>
</feature>
<evidence type="ECO:0000313" key="9">
    <source>
        <dbReference type="EMBL" id="KAF2571687.1"/>
    </source>
</evidence>
<organism evidence="9">
    <name type="scientific">Brassica cretica</name>
    <name type="common">Mustard</name>
    <dbReference type="NCBI Taxonomy" id="69181"/>
    <lineage>
        <taxon>Eukaryota</taxon>
        <taxon>Viridiplantae</taxon>
        <taxon>Streptophyta</taxon>
        <taxon>Embryophyta</taxon>
        <taxon>Tracheophyta</taxon>
        <taxon>Spermatophyta</taxon>
        <taxon>Magnoliopsida</taxon>
        <taxon>eudicotyledons</taxon>
        <taxon>Gunneridae</taxon>
        <taxon>Pentapetalae</taxon>
        <taxon>rosids</taxon>
        <taxon>malvids</taxon>
        <taxon>Brassicales</taxon>
        <taxon>Brassicaceae</taxon>
        <taxon>Brassiceae</taxon>
        <taxon>Brassica</taxon>
    </lineage>
</organism>
<dbReference type="PANTHER" id="PTHR31499">
    <property type="entry name" value="MYB FAMILY TRANSCRIPTION FACTOR PHL11"/>
    <property type="match status" value="1"/>
</dbReference>
<dbReference type="PROSITE" id="PS51294">
    <property type="entry name" value="HTH_MYB"/>
    <property type="match status" value="1"/>
</dbReference>
<dbReference type="Pfam" id="PF14379">
    <property type="entry name" value="Myb_CC_LHEQLE"/>
    <property type="match status" value="1"/>
</dbReference>
<evidence type="ECO:0000256" key="7">
    <source>
        <dbReference type="SAM" id="MobiDB-lite"/>
    </source>
</evidence>
<evidence type="ECO:0000259" key="8">
    <source>
        <dbReference type="PROSITE" id="PS51294"/>
    </source>
</evidence>
<dbReference type="GO" id="GO:0005634">
    <property type="term" value="C:nucleus"/>
    <property type="evidence" value="ECO:0007669"/>
    <property type="project" value="UniProtKB-SubCell"/>
</dbReference>
<name>A0A8S9ISC7_BRACR</name>
<feature type="domain" description="HTH myb-type" evidence="8">
    <location>
        <begin position="251"/>
        <end position="304"/>
    </location>
</feature>
<reference evidence="9" key="1">
    <citation type="submission" date="2019-12" db="EMBL/GenBank/DDBJ databases">
        <title>Genome sequencing and annotation of Brassica cretica.</title>
        <authorList>
            <person name="Studholme D.J."/>
            <person name="Sarris P.F."/>
        </authorList>
    </citation>
    <scope>NUCLEOTIDE SEQUENCE</scope>
    <source>
        <strain evidence="9">PFS-102/07</strain>
        <tissue evidence="9">Leaf</tissue>
    </source>
</reference>
<dbReference type="Gene3D" id="1.10.10.60">
    <property type="entry name" value="Homeodomain-like"/>
    <property type="match status" value="1"/>
</dbReference>
<comment type="caution">
    <text evidence="9">The sequence shown here is derived from an EMBL/GenBank/DDBJ whole genome shotgun (WGS) entry which is preliminary data.</text>
</comment>
<dbReference type="SUPFAM" id="SSF46689">
    <property type="entry name" value="Homeodomain-like"/>
    <property type="match status" value="1"/>
</dbReference>
<dbReference type="InterPro" id="IPR006447">
    <property type="entry name" value="Myb_dom_plants"/>
</dbReference>
<dbReference type="InterPro" id="IPR025756">
    <property type="entry name" value="Myb_CC_LHEQLE"/>
</dbReference>
<feature type="region of interest" description="Disordered" evidence="7">
    <location>
        <begin position="381"/>
        <end position="413"/>
    </location>
</feature>
<evidence type="ECO:0000256" key="1">
    <source>
        <dbReference type="ARBA" id="ARBA00004123"/>
    </source>
</evidence>
<evidence type="ECO:0000256" key="5">
    <source>
        <dbReference type="ARBA" id="ARBA00023163"/>
    </source>
</evidence>
<comment type="similarity">
    <text evidence="2">Belongs to the MYB-CC family.</text>
</comment>
<dbReference type="EMBL" id="QGKY02001015">
    <property type="protein sequence ID" value="KAF2571687.1"/>
    <property type="molecule type" value="Genomic_DNA"/>
</dbReference>
<dbReference type="FunFam" id="1.10.10.60:FF:000002">
    <property type="entry name" value="Myb family transcription factor"/>
    <property type="match status" value="1"/>
</dbReference>
<keyword evidence="4" id="KW-0175">Coiled coil</keyword>
<proteinExistence type="inferred from homology"/>
<evidence type="ECO:0000256" key="2">
    <source>
        <dbReference type="ARBA" id="ARBA00006783"/>
    </source>
</evidence>
<comment type="subcellular location">
    <subcellularLocation>
        <location evidence="1">Nucleus</location>
    </subcellularLocation>
</comment>
<dbReference type="PANTHER" id="PTHR31499:SF80">
    <property type="entry name" value="HTH MYB-TYPE DOMAIN-CONTAINING PROTEIN"/>
    <property type="match status" value="1"/>
</dbReference>
<dbReference type="GO" id="GO:0003677">
    <property type="term" value="F:DNA binding"/>
    <property type="evidence" value="ECO:0007669"/>
    <property type="project" value="InterPro"/>
</dbReference>
<sequence>METRNLAHTCSSIPPPDILINSQQHNQLIAGPYHLLSANGEAVGHIYSNDFPNAASSSMVSHERHIGSTDPPFISEMLDWDDHADLLDLGVVEEDGGILPCHDDIHKPSDLAEFDDELITNENPIMSPFWNDVFLVASSTSAPKVVEEDGGILPCHDDIHKPSDLAEFDDELITNENPIMSPFWNDVFLVASSTSAPKVHESTMQSQIQQPQVPLQHPSPCVELPPLVRTVSSNSNDNTNSTSAAAKGRMRWTPELHEAFVEAVNHLGGMNNAKPKAVLKHMKVQGLTIYHVKSHLQKYRTARYVSEPSEGSQETKLTPLEHVTSLDTKRGIDITEALRIQMEVQKQLHEQLEVQRKMQLRIEEQGKVLLMMFEKQNMDFCKPEQEDKASEKTPESCSEEADSPRPKRPRNDE</sequence>
<feature type="region of interest" description="Disordered" evidence="7">
    <location>
        <begin position="229"/>
        <end position="248"/>
    </location>
</feature>
<dbReference type="Pfam" id="PF00249">
    <property type="entry name" value="Myb_DNA-binding"/>
    <property type="match status" value="1"/>
</dbReference>
<dbReference type="NCBIfam" id="TIGR01557">
    <property type="entry name" value="myb_SHAQKYF"/>
    <property type="match status" value="1"/>
</dbReference>
<dbReference type="InterPro" id="IPR046955">
    <property type="entry name" value="PHR1-like"/>
</dbReference>
<evidence type="ECO:0000256" key="6">
    <source>
        <dbReference type="ARBA" id="ARBA00023242"/>
    </source>
</evidence>
<dbReference type="InterPro" id="IPR001005">
    <property type="entry name" value="SANT/Myb"/>
</dbReference>
<keyword evidence="6" id="KW-0539">Nucleus</keyword>
<protein>
    <recommendedName>
        <fullName evidence="8">HTH myb-type domain-containing protein</fullName>
    </recommendedName>
</protein>
<dbReference type="InterPro" id="IPR009057">
    <property type="entry name" value="Homeodomain-like_sf"/>
</dbReference>
<evidence type="ECO:0000256" key="4">
    <source>
        <dbReference type="ARBA" id="ARBA00023054"/>
    </source>
</evidence>